<feature type="domain" description="Cytochrome c" evidence="5">
    <location>
        <begin position="264"/>
        <end position="396"/>
    </location>
</feature>
<name>A0ABW7NAQ9_9BACT</name>
<evidence type="ECO:0000256" key="3">
    <source>
        <dbReference type="ARBA" id="ARBA00023004"/>
    </source>
</evidence>
<dbReference type="EMBL" id="JBIPKE010000017">
    <property type="protein sequence ID" value="MFH6984441.1"/>
    <property type="molecule type" value="Genomic_DNA"/>
</dbReference>
<evidence type="ECO:0000256" key="1">
    <source>
        <dbReference type="ARBA" id="ARBA00022617"/>
    </source>
</evidence>
<dbReference type="InterPro" id="IPR036909">
    <property type="entry name" value="Cyt_c-like_dom_sf"/>
</dbReference>
<dbReference type="Gene3D" id="1.10.760.10">
    <property type="entry name" value="Cytochrome c-like domain"/>
    <property type="match status" value="1"/>
</dbReference>
<evidence type="ECO:0000256" key="4">
    <source>
        <dbReference type="PROSITE-ProRule" id="PRU00433"/>
    </source>
</evidence>
<proteinExistence type="predicted"/>
<dbReference type="RefSeq" id="WP_395417783.1">
    <property type="nucleotide sequence ID" value="NZ_JBIPKE010000017.1"/>
</dbReference>
<accession>A0ABW7NAQ9</accession>
<evidence type="ECO:0000259" key="5">
    <source>
        <dbReference type="PROSITE" id="PS51007"/>
    </source>
</evidence>
<keyword evidence="7" id="KW-1185">Reference proteome</keyword>
<dbReference type="Proteomes" id="UP001610063">
    <property type="component" value="Unassembled WGS sequence"/>
</dbReference>
<keyword evidence="2 4" id="KW-0479">Metal-binding</keyword>
<sequence>MKYPQLLITICCMILMGSCESLIPPAPEESELLDGPMTELTPAQNRQFLAGDIAFNDEVFTALNGLGPLFVATSCGSCHAGDGKGHPFTTLTRFGQTAPDTPHQSPGAPQLQHRALPGFEPERIPEGTPYMNFTPPAVTGLGLLSAITDAQILDNADPDDLDNDGISGVPNYVSPPPYFEQQWFHSPLNGKIIGRFGKKAAAVDLLHQTVSAYNQDMGITSTFEPTDTYTGLTLDPEVSDKTVRDVVFYLRTLKAPIPRNAQESIITSGRKIFENINCSGCHIPEWKTPSSDIEALSNKLFYPYTDLLLHDMGPELDDGVTEGSAETYEWRTPPLWGLGLSPNSQGGQYFLMHDGRAKSIAEAINMHGGEAEQSKLAFQALAESDQEALLKFLESL</sequence>
<feature type="domain" description="Cytochrome c" evidence="5">
    <location>
        <begin position="51"/>
        <end position="254"/>
    </location>
</feature>
<dbReference type="InterPro" id="IPR051395">
    <property type="entry name" value="Cytochrome_c_Peroxidase/MauG"/>
</dbReference>
<dbReference type="SUPFAM" id="SSF46626">
    <property type="entry name" value="Cytochrome c"/>
    <property type="match status" value="1"/>
</dbReference>
<dbReference type="InterPro" id="IPR009056">
    <property type="entry name" value="Cyt_c-like_dom"/>
</dbReference>
<dbReference type="PROSITE" id="PS51257">
    <property type="entry name" value="PROKAR_LIPOPROTEIN"/>
    <property type="match status" value="1"/>
</dbReference>
<dbReference type="PANTHER" id="PTHR30600">
    <property type="entry name" value="CYTOCHROME C PEROXIDASE-RELATED"/>
    <property type="match status" value="1"/>
</dbReference>
<evidence type="ECO:0000313" key="7">
    <source>
        <dbReference type="Proteomes" id="UP001610063"/>
    </source>
</evidence>
<dbReference type="Pfam" id="PF06537">
    <property type="entry name" value="DHOR"/>
    <property type="match status" value="1"/>
</dbReference>
<reference evidence="6 7" key="1">
    <citation type="journal article" date="2013" name="Int. J. Syst. Evol. Microbiol.">
        <title>Marinoscillum luteum sp. nov., isolated from marine sediment.</title>
        <authorList>
            <person name="Cha I.T."/>
            <person name="Park S.J."/>
            <person name="Kim S.J."/>
            <person name="Kim J.G."/>
            <person name="Jung M.Y."/>
            <person name="Shin K.S."/>
            <person name="Kwon K.K."/>
            <person name="Yang S.H."/>
            <person name="Seo Y.S."/>
            <person name="Rhee S.K."/>
        </authorList>
    </citation>
    <scope>NUCLEOTIDE SEQUENCE [LARGE SCALE GENOMIC DNA]</scope>
    <source>
        <strain evidence="6 7">KCTC 23939</strain>
    </source>
</reference>
<organism evidence="6 7">
    <name type="scientific">Marinoscillum luteum</name>
    <dbReference type="NCBI Taxonomy" id="861051"/>
    <lineage>
        <taxon>Bacteria</taxon>
        <taxon>Pseudomonadati</taxon>
        <taxon>Bacteroidota</taxon>
        <taxon>Cytophagia</taxon>
        <taxon>Cytophagales</taxon>
        <taxon>Reichenbachiellaceae</taxon>
        <taxon>Marinoscillum</taxon>
    </lineage>
</organism>
<keyword evidence="3 4" id="KW-0408">Iron</keyword>
<evidence type="ECO:0000313" key="6">
    <source>
        <dbReference type="EMBL" id="MFH6984441.1"/>
    </source>
</evidence>
<gene>
    <name evidence="6" type="ORF">ACHKAR_13390</name>
</gene>
<keyword evidence="1 4" id="KW-0349">Heme</keyword>
<dbReference type="PROSITE" id="PS51007">
    <property type="entry name" value="CYTC"/>
    <property type="match status" value="2"/>
</dbReference>
<dbReference type="InterPro" id="IPR010538">
    <property type="entry name" value="DHOR"/>
</dbReference>
<dbReference type="PANTHER" id="PTHR30600:SF4">
    <property type="entry name" value="CYTOCHROME C DOMAIN-CONTAINING PROTEIN"/>
    <property type="match status" value="1"/>
</dbReference>
<evidence type="ECO:0000256" key="2">
    <source>
        <dbReference type="ARBA" id="ARBA00022723"/>
    </source>
</evidence>
<comment type="caution">
    <text evidence="6">The sequence shown here is derived from an EMBL/GenBank/DDBJ whole genome shotgun (WGS) entry which is preliminary data.</text>
</comment>
<protein>
    <submittedName>
        <fullName evidence="6">Di-heme oxidoredictase family protein</fullName>
    </submittedName>
</protein>